<name>A0AAP3GAI0_BRELA</name>
<gene>
    <name evidence="2" type="ORF">O0554_08915</name>
</gene>
<dbReference type="AlphaFoldDB" id="A0AAP3GAI0"/>
<organism evidence="2 3">
    <name type="scientific">Brevibacillus laterosporus</name>
    <name type="common">Bacillus laterosporus</name>
    <dbReference type="NCBI Taxonomy" id="1465"/>
    <lineage>
        <taxon>Bacteria</taxon>
        <taxon>Bacillati</taxon>
        <taxon>Bacillota</taxon>
        <taxon>Bacilli</taxon>
        <taxon>Bacillales</taxon>
        <taxon>Paenibacillaceae</taxon>
        <taxon>Brevibacillus</taxon>
    </lineage>
</organism>
<accession>A0AAP3GAI0</accession>
<comment type="caution">
    <text evidence="2">The sequence shown here is derived from an EMBL/GenBank/DDBJ whole genome shotgun (WGS) entry which is preliminary data.</text>
</comment>
<evidence type="ECO:0008006" key="4">
    <source>
        <dbReference type="Google" id="ProtNLM"/>
    </source>
</evidence>
<dbReference type="EMBL" id="JAPTNE010000010">
    <property type="protein sequence ID" value="MCZ0807032.1"/>
    <property type="molecule type" value="Genomic_DNA"/>
</dbReference>
<dbReference type="RefSeq" id="WP_258433392.1">
    <property type="nucleotide sequence ID" value="NZ_JANSGW010000010.1"/>
</dbReference>
<protein>
    <recommendedName>
        <fullName evidence="4">DUF5667 domain-containing protein</fullName>
    </recommendedName>
</protein>
<evidence type="ECO:0000256" key="1">
    <source>
        <dbReference type="SAM" id="SignalP"/>
    </source>
</evidence>
<dbReference type="Proteomes" id="UP001077662">
    <property type="component" value="Unassembled WGS sequence"/>
</dbReference>
<sequence>MNKKASKWMIGALALAVFAPTAAFAATNTNVETTKVEQTFQKRVHYSLEDRQANQQELMKIINKYNPDLADDFQKLFDQQEKMKESKRPQMDEETKTKLDEIREQVKDGTLTEEQAMEEMENLGLKGFEKGKVKIVKNLDEETKKKLDEIQEQVKAGTLTEEQAKDKMEELGIKQPVLKMIKLDEETKKQLDEIREQVKAGTLTEEQAKEEMGKLGIDQPVHKNIKFKIDEETKKKLDEIQEQVKAGTLTKEQAQEEMEKLGIKHSIHEDIKLDEETKKKLDEIQEQVKAGTLTKEQAKEEMEKLGIKHFVREGKENIMEQIKAAADADDADTVNKLLQEWLEKMQNKKNPKAEAESEEEAE</sequence>
<feature type="chain" id="PRO_5043045538" description="DUF5667 domain-containing protein" evidence="1">
    <location>
        <begin position="26"/>
        <end position="362"/>
    </location>
</feature>
<keyword evidence="1" id="KW-0732">Signal</keyword>
<reference evidence="2" key="1">
    <citation type="submission" date="2022-09" db="EMBL/GenBank/DDBJ databases">
        <title>Genome analysis and characterization of larvicidal activity of Brevibacillus strains.</title>
        <authorList>
            <person name="Patrusheva E.V."/>
            <person name="Izotova A.O."/>
            <person name="Toshchakov S.V."/>
            <person name="Sineoky S.P."/>
        </authorList>
    </citation>
    <scope>NUCLEOTIDE SEQUENCE</scope>
    <source>
        <strain evidence="2">VKPM_B-13247</strain>
    </source>
</reference>
<evidence type="ECO:0000313" key="3">
    <source>
        <dbReference type="Proteomes" id="UP001077662"/>
    </source>
</evidence>
<feature type="signal peptide" evidence="1">
    <location>
        <begin position="1"/>
        <end position="25"/>
    </location>
</feature>
<evidence type="ECO:0000313" key="2">
    <source>
        <dbReference type="EMBL" id="MCZ0807032.1"/>
    </source>
</evidence>
<proteinExistence type="predicted"/>